<dbReference type="RefSeq" id="WP_214154681.1">
    <property type="nucleotide sequence ID" value="NZ_JAHBAY010000002.1"/>
</dbReference>
<dbReference type="EMBL" id="JAHBAY010000002">
    <property type="protein sequence ID" value="MBT0768382.1"/>
    <property type="molecule type" value="Genomic_DNA"/>
</dbReference>
<feature type="transmembrane region" description="Helical" evidence="2">
    <location>
        <begin position="88"/>
        <end position="109"/>
    </location>
</feature>
<gene>
    <name evidence="3" type="ORF">KIH74_05570</name>
</gene>
<feature type="transmembrane region" description="Helical" evidence="2">
    <location>
        <begin position="62"/>
        <end position="81"/>
    </location>
</feature>
<comment type="caution">
    <text evidence="3">The sequence shown here is derived from an EMBL/GenBank/DDBJ whole genome shotgun (WGS) entry which is preliminary data.</text>
</comment>
<keyword evidence="2" id="KW-0812">Transmembrane</keyword>
<sequence length="205" mass="20087">MPATRLIAALAAAGGLAHLVAAGAMSGAMPGAMPGAMSGSVSVAVPQTLPGRLAALLPSGLHGWVFAVMALACLGCAVHLVRCGSRRALMMASGMAAVMVVAHLGYLLAVAPAFDGAAATTTKHHGTTSPVSAQVQANVHAQAGSGATTTGEGHVSAGMLLPLVPELAVLALTGPVLRRSRPGDGPAGIELPVPGIRHPESISPA</sequence>
<evidence type="ECO:0000256" key="1">
    <source>
        <dbReference type="SAM" id="MobiDB-lite"/>
    </source>
</evidence>
<keyword evidence="2" id="KW-1133">Transmembrane helix</keyword>
<accession>A0ABS5TBC4</accession>
<feature type="region of interest" description="Disordered" evidence="1">
    <location>
        <begin position="181"/>
        <end position="205"/>
    </location>
</feature>
<keyword evidence="2" id="KW-0472">Membrane</keyword>
<proteinExistence type="predicted"/>
<reference evidence="3 4" key="1">
    <citation type="submission" date="2021-05" db="EMBL/GenBank/DDBJ databases">
        <title>Kineosporia and Streptomyces sp. nov. two new marine actinobacteria isolated from Coral.</title>
        <authorList>
            <person name="Buangrab K."/>
            <person name="Sutthacheep M."/>
            <person name="Yeemin T."/>
            <person name="Harunari E."/>
            <person name="Igarashi Y."/>
            <person name="Kanchanasin P."/>
            <person name="Tanasupawat S."/>
            <person name="Phongsopitanun W."/>
        </authorList>
    </citation>
    <scope>NUCLEOTIDE SEQUENCE [LARGE SCALE GENOMIC DNA]</scope>
    <source>
        <strain evidence="3 4">J2-2</strain>
    </source>
</reference>
<dbReference type="Proteomes" id="UP001197247">
    <property type="component" value="Unassembled WGS sequence"/>
</dbReference>
<protein>
    <submittedName>
        <fullName evidence="3">Uncharacterized protein</fullName>
    </submittedName>
</protein>
<evidence type="ECO:0000313" key="3">
    <source>
        <dbReference type="EMBL" id="MBT0768382.1"/>
    </source>
</evidence>
<evidence type="ECO:0000313" key="4">
    <source>
        <dbReference type="Proteomes" id="UP001197247"/>
    </source>
</evidence>
<evidence type="ECO:0000256" key="2">
    <source>
        <dbReference type="SAM" id="Phobius"/>
    </source>
</evidence>
<keyword evidence="4" id="KW-1185">Reference proteome</keyword>
<name>A0ABS5TBC4_9ACTN</name>
<organism evidence="3 4">
    <name type="scientific">Kineosporia corallincola</name>
    <dbReference type="NCBI Taxonomy" id="2835133"/>
    <lineage>
        <taxon>Bacteria</taxon>
        <taxon>Bacillati</taxon>
        <taxon>Actinomycetota</taxon>
        <taxon>Actinomycetes</taxon>
        <taxon>Kineosporiales</taxon>
        <taxon>Kineosporiaceae</taxon>
        <taxon>Kineosporia</taxon>
    </lineage>
</organism>